<keyword evidence="2" id="KW-1185">Reference proteome</keyword>
<evidence type="ECO:0000313" key="1">
    <source>
        <dbReference type="EMBL" id="ADY35471.1"/>
    </source>
</evidence>
<accession>F0R2S6</accession>
<protein>
    <submittedName>
        <fullName evidence="1">Uncharacterized protein</fullName>
    </submittedName>
</protein>
<dbReference type="Proteomes" id="UP000007486">
    <property type="component" value="Chromosome"/>
</dbReference>
<dbReference type="EMBL" id="CP002530">
    <property type="protein sequence ID" value="ADY35471.1"/>
    <property type="molecule type" value="Genomic_DNA"/>
</dbReference>
<dbReference type="KEGG" id="bsa:Bacsa_0879"/>
<dbReference type="eggNOG" id="ENOG5031GTW">
    <property type="taxonomic scope" value="Bacteria"/>
</dbReference>
<dbReference type="Pfam" id="PF20326">
    <property type="entry name" value="DUF6621"/>
    <property type="match status" value="1"/>
</dbReference>
<dbReference type="InterPro" id="IPR046729">
    <property type="entry name" value="DUF6621"/>
</dbReference>
<dbReference type="AlphaFoldDB" id="F0R2S6"/>
<dbReference type="HOGENOM" id="CLU_114417_0_0_10"/>
<dbReference type="RefSeq" id="WP_013616922.1">
    <property type="nucleotide sequence ID" value="NC_015164.1"/>
</dbReference>
<evidence type="ECO:0000313" key="2">
    <source>
        <dbReference type="Proteomes" id="UP000007486"/>
    </source>
</evidence>
<gene>
    <name evidence="1" type="ordered locus">Bacsa_0879</name>
</gene>
<dbReference type="OrthoDB" id="1043421at2"/>
<reference evidence="1 2" key="1">
    <citation type="journal article" date="2011" name="Stand. Genomic Sci.">
        <title>Complete genome sequence of Bacteroides salanitronis type strain (BL78).</title>
        <authorList>
            <person name="Gronow S."/>
            <person name="Held B."/>
            <person name="Lucas S."/>
            <person name="Lapidus A."/>
            <person name="Del Rio T.G."/>
            <person name="Nolan M."/>
            <person name="Tice H."/>
            <person name="Deshpande S."/>
            <person name="Cheng J.F."/>
            <person name="Pitluck S."/>
            <person name="Liolios K."/>
            <person name="Pagani I."/>
            <person name="Ivanova N."/>
            <person name="Mavromatis K."/>
            <person name="Pati A."/>
            <person name="Tapia R."/>
            <person name="Han C."/>
            <person name="Goodwin L."/>
            <person name="Chen A."/>
            <person name="Palaniappan K."/>
            <person name="Land M."/>
            <person name="Hauser L."/>
            <person name="Chang Y.J."/>
            <person name="Jeffries C.D."/>
            <person name="Brambilla E.M."/>
            <person name="Rohde M."/>
            <person name="Goker M."/>
            <person name="Detter J.C."/>
            <person name="Woyke T."/>
            <person name="Bristow J."/>
            <person name="Markowitz V."/>
            <person name="Hugenholtz P."/>
            <person name="Kyrpides N.C."/>
            <person name="Klenk H.P."/>
            <person name="Eisen J.A."/>
        </authorList>
    </citation>
    <scope>NUCLEOTIDE SEQUENCE [LARGE SCALE GENOMIC DNA]</scope>
    <source>
        <strain evidence="1 2">DSM 18170</strain>
    </source>
</reference>
<organism evidence="1 2">
    <name type="scientific">Phocaeicola salanitronis (strain DSM 18170 / JCM 13657 / CCUG 60908 / BL78)</name>
    <name type="common">Bacteroides salanitronis</name>
    <dbReference type="NCBI Taxonomy" id="667015"/>
    <lineage>
        <taxon>Bacteria</taxon>
        <taxon>Pseudomonadati</taxon>
        <taxon>Bacteroidota</taxon>
        <taxon>Bacteroidia</taxon>
        <taxon>Bacteroidales</taxon>
        <taxon>Bacteroidaceae</taxon>
        <taxon>Phocaeicola</taxon>
    </lineage>
</organism>
<proteinExistence type="predicted"/>
<dbReference type="STRING" id="667015.Bacsa_0879"/>
<name>F0R2S6_PHOSB</name>
<sequence>MEKKIPFEPVVMLIDATYLERVGTDLVRHFTPLIKRDLPKADLAVLLECLALDAGVPLGDNKVQVVFVYDGADKHLSFCTPSDLEKELHAMAFKSQLGEFSLYAFQPSGFSSREDLFLESFQLLGESKEVRKIIVVPDEDGYGEQLGSYINKVEEGKDGVTVFGMNPPAYQGAFAFEMLGFAILQALGIRPDEL</sequence>